<feature type="domain" description="DUF6533" evidence="3">
    <location>
        <begin position="26"/>
        <end position="71"/>
    </location>
</feature>
<dbReference type="EMBL" id="KV429120">
    <property type="protein sequence ID" value="KZT64720.1"/>
    <property type="molecule type" value="Genomic_DNA"/>
</dbReference>
<proteinExistence type="predicted"/>
<feature type="transmembrane region" description="Helical" evidence="2">
    <location>
        <begin position="162"/>
        <end position="185"/>
    </location>
</feature>
<dbReference type="InterPro" id="IPR045340">
    <property type="entry name" value="DUF6533"/>
</dbReference>
<feature type="region of interest" description="Disordered" evidence="1">
    <location>
        <begin position="451"/>
        <end position="470"/>
    </location>
</feature>
<reference evidence="4 5" key="1">
    <citation type="journal article" date="2016" name="Mol. Biol. Evol.">
        <title>Comparative Genomics of Early-Diverging Mushroom-Forming Fungi Provides Insights into the Origins of Lignocellulose Decay Capabilities.</title>
        <authorList>
            <person name="Nagy L.G."/>
            <person name="Riley R."/>
            <person name="Tritt A."/>
            <person name="Adam C."/>
            <person name="Daum C."/>
            <person name="Floudas D."/>
            <person name="Sun H."/>
            <person name="Yadav J.S."/>
            <person name="Pangilinan J."/>
            <person name="Larsson K.H."/>
            <person name="Matsuura K."/>
            <person name="Barry K."/>
            <person name="Labutti K."/>
            <person name="Kuo R."/>
            <person name="Ohm R.A."/>
            <person name="Bhattacharya S.S."/>
            <person name="Shirouzu T."/>
            <person name="Yoshinaga Y."/>
            <person name="Martin F.M."/>
            <person name="Grigoriev I.V."/>
            <person name="Hibbett D.S."/>
        </authorList>
    </citation>
    <scope>NUCLEOTIDE SEQUENCE [LARGE SCALE GENOMIC DNA]</scope>
    <source>
        <strain evidence="4 5">L-15889</strain>
    </source>
</reference>
<keyword evidence="5" id="KW-1185">Reference proteome</keyword>
<dbReference type="OrthoDB" id="3349377at2759"/>
<feature type="transmembrane region" description="Helical" evidence="2">
    <location>
        <begin position="308"/>
        <end position="328"/>
    </location>
</feature>
<feature type="transmembrane region" description="Helical" evidence="2">
    <location>
        <begin position="282"/>
        <end position="302"/>
    </location>
</feature>
<organism evidence="4 5">
    <name type="scientific">Daedalea quercina L-15889</name>
    <dbReference type="NCBI Taxonomy" id="1314783"/>
    <lineage>
        <taxon>Eukaryota</taxon>
        <taxon>Fungi</taxon>
        <taxon>Dikarya</taxon>
        <taxon>Basidiomycota</taxon>
        <taxon>Agaricomycotina</taxon>
        <taxon>Agaricomycetes</taxon>
        <taxon>Polyporales</taxon>
        <taxon>Fomitopsis</taxon>
    </lineage>
</organism>
<dbReference type="AlphaFoldDB" id="A0A165LQD0"/>
<evidence type="ECO:0000256" key="2">
    <source>
        <dbReference type="SAM" id="Phobius"/>
    </source>
</evidence>
<feature type="compositionally biased region" description="Acidic residues" evidence="1">
    <location>
        <begin position="375"/>
        <end position="386"/>
    </location>
</feature>
<keyword evidence="2" id="KW-1133">Transmembrane helix</keyword>
<dbReference type="Pfam" id="PF20151">
    <property type="entry name" value="DUF6533"/>
    <property type="match status" value="1"/>
</dbReference>
<feature type="transmembrane region" description="Helical" evidence="2">
    <location>
        <begin position="129"/>
        <end position="150"/>
    </location>
</feature>
<evidence type="ECO:0000259" key="3">
    <source>
        <dbReference type="Pfam" id="PF20151"/>
    </source>
</evidence>
<protein>
    <recommendedName>
        <fullName evidence="3">DUF6533 domain-containing protein</fullName>
    </recommendedName>
</protein>
<accession>A0A165LQD0</accession>
<name>A0A165LQD0_9APHY</name>
<keyword evidence="2" id="KW-0812">Transmembrane</keyword>
<feature type="transmembrane region" description="Helical" evidence="2">
    <location>
        <begin position="231"/>
        <end position="252"/>
    </location>
</feature>
<keyword evidence="2" id="KW-0472">Membrane</keyword>
<sequence>MSPEGNLKVGDSLLREFLSDVRTIRYSELASSTIVIFDHLLTLDQEYTLIWTAPWSIGKILFLINRYYTLFTVVFNNYALFSDNLSDSLYVIVAPSKRLYADRLAAVHILAAKSLRAGSQLTCPAGLSWYQWQGWTGVTSFIIAELVLLLRLYALYFLNKPVLAFMVCTSLVAFATSAGIMGSLLSRITGAFPHLGLINAPYEPFPPVFAATAHLFPTQHTPFCVVSGLSAYAYSFWIPMLFSECVLCALAVSRFVHMHRTRAGATLFQNGRRLVGALIRDSVWYFVVMFATYLANAIVFAVGTTTDIEIPIGFSVAFACVLANRLCLNTRGMVRRGHLLTASGSTQPESDATPASAHISSPRRPYDSLVNLENGADEDGEDEDGYDGPIVSERSPPRAPLTAEVEGGERLDAAQRRELRRMRSAQLRERGTGAGMGRQWANRLRIARGRREGVGEESVEEREGVGVATV</sequence>
<evidence type="ECO:0000313" key="4">
    <source>
        <dbReference type="EMBL" id="KZT64720.1"/>
    </source>
</evidence>
<evidence type="ECO:0000313" key="5">
    <source>
        <dbReference type="Proteomes" id="UP000076727"/>
    </source>
</evidence>
<feature type="region of interest" description="Disordered" evidence="1">
    <location>
        <begin position="342"/>
        <end position="408"/>
    </location>
</feature>
<dbReference type="Proteomes" id="UP000076727">
    <property type="component" value="Unassembled WGS sequence"/>
</dbReference>
<gene>
    <name evidence="4" type="ORF">DAEQUDRAFT_769440</name>
</gene>
<evidence type="ECO:0000256" key="1">
    <source>
        <dbReference type="SAM" id="MobiDB-lite"/>
    </source>
</evidence>